<gene>
    <name evidence="2" type="ORF">HCT46_03880</name>
</gene>
<protein>
    <submittedName>
        <fullName evidence="2">Uncharacterized protein</fullName>
    </submittedName>
</protein>
<dbReference type="RefSeq" id="WP_167703484.1">
    <property type="nucleotide sequence ID" value="NZ_CP118168.1"/>
</dbReference>
<feature type="region of interest" description="Disordered" evidence="1">
    <location>
        <begin position="32"/>
        <end position="131"/>
    </location>
</feature>
<evidence type="ECO:0000313" key="3">
    <source>
        <dbReference type="Proteomes" id="UP000752013"/>
    </source>
</evidence>
<dbReference type="AlphaFoldDB" id="A0A968GDG7"/>
<evidence type="ECO:0000256" key="1">
    <source>
        <dbReference type="SAM" id="MobiDB-lite"/>
    </source>
</evidence>
<evidence type="ECO:0000313" key="2">
    <source>
        <dbReference type="EMBL" id="NIZ47052.1"/>
    </source>
</evidence>
<dbReference type="EMBL" id="JAATLK010000001">
    <property type="protein sequence ID" value="NIZ47052.1"/>
    <property type="molecule type" value="Genomic_DNA"/>
</dbReference>
<accession>A0A968GDG7</accession>
<comment type="caution">
    <text evidence="2">The sequence shown here is derived from an EMBL/GenBank/DDBJ whole genome shotgun (WGS) entry which is preliminary data.</text>
</comment>
<organism evidence="2 3">
    <name type="scientific">Entomospira nematocerorum</name>
    <dbReference type="NCBI Taxonomy" id="2719987"/>
    <lineage>
        <taxon>Bacteria</taxon>
        <taxon>Pseudomonadati</taxon>
        <taxon>Spirochaetota</taxon>
        <taxon>Spirochaetia</taxon>
        <taxon>Spirochaetales</taxon>
        <taxon>Spirochaetaceae</taxon>
        <taxon>Entomospira</taxon>
    </lineage>
</organism>
<reference evidence="2" key="1">
    <citation type="submission" date="2020-03" db="EMBL/GenBank/DDBJ databases">
        <title>Spirochaetal bacteria isolated from arthropods constitute a novel genus Entomospira genus novum within the order Spirochaetales.</title>
        <authorList>
            <person name="Grana-Miraglia L."/>
            <person name="Sikutova S."/>
            <person name="Fingerle V."/>
            <person name="Sing A."/>
            <person name="Castillo-Ramirez S."/>
            <person name="Margos G."/>
            <person name="Rudolf I."/>
        </authorList>
    </citation>
    <scope>NUCLEOTIDE SEQUENCE</scope>
    <source>
        <strain evidence="2">BR208</strain>
    </source>
</reference>
<proteinExistence type="predicted"/>
<dbReference type="Proteomes" id="UP000752013">
    <property type="component" value="Unassembled WGS sequence"/>
</dbReference>
<name>A0A968GDG7_9SPIO</name>
<sequence>MYTKYLLLLLIIFYYSCKPQVESPSDIPLIPIENPSKPSEDVPLTPLDPSNPIESPSDPGEDVPLTPLDPSNPIESPSKPSEDVPLTPLDPSNPIENPSKPSEDVPLTPLDPSNPIENPSKPSEDIPLTPLEPSYPIEKEHIITTNLVGNPLSAVRVRGYIIPKSNLGMFVGFIQTDTEIVGGEQSKGLTMSQYERITGTFSNLYRNSYNLNYLASGGYDDYMSGGNIEFNFDTHTLTIEGVIQSFDNINSLADIFLTKDKTWSLQDVKPYLESIIVSPPKIGSQYYILWILESKTYSVAQDKMYIRLLSQDESDTPLYTITH</sequence>
<keyword evidence="3" id="KW-1185">Reference proteome</keyword>